<reference evidence="3 4" key="1">
    <citation type="journal article" date="2023" name="Plants (Basel)">
        <title>Bridging the Gap: Combining Genomics and Transcriptomics Approaches to Understand Stylosanthes scabra, an Orphan Legume from the Brazilian Caatinga.</title>
        <authorList>
            <person name="Ferreira-Neto J.R.C."/>
            <person name="da Silva M.D."/>
            <person name="Binneck E."/>
            <person name="de Melo N.F."/>
            <person name="da Silva R.H."/>
            <person name="de Melo A.L.T.M."/>
            <person name="Pandolfi V."/>
            <person name="Bustamante F.O."/>
            <person name="Brasileiro-Vidal A.C."/>
            <person name="Benko-Iseppon A.M."/>
        </authorList>
    </citation>
    <scope>NUCLEOTIDE SEQUENCE [LARGE SCALE GENOMIC DNA]</scope>
    <source>
        <tissue evidence="3">Leaves</tissue>
    </source>
</reference>
<keyword evidence="2" id="KW-1133">Transmembrane helix</keyword>
<dbReference type="PANTHER" id="PTHR36408">
    <property type="entry name" value="TRANSMEMBRANE PROTEIN"/>
    <property type="match status" value="1"/>
</dbReference>
<dbReference type="EMBL" id="JASCZI010090915">
    <property type="protein sequence ID" value="MED6147764.1"/>
    <property type="molecule type" value="Genomic_DNA"/>
</dbReference>
<name>A0ABU6TGY9_9FABA</name>
<evidence type="ECO:0000313" key="4">
    <source>
        <dbReference type="Proteomes" id="UP001341840"/>
    </source>
</evidence>
<evidence type="ECO:0000256" key="1">
    <source>
        <dbReference type="SAM" id="MobiDB-lite"/>
    </source>
</evidence>
<keyword evidence="2" id="KW-0812">Transmembrane</keyword>
<gene>
    <name evidence="3" type="ORF">PIB30_046749</name>
</gene>
<protein>
    <recommendedName>
        <fullName evidence="5">Transmembrane protein</fullName>
    </recommendedName>
</protein>
<feature type="transmembrane region" description="Helical" evidence="2">
    <location>
        <begin position="126"/>
        <end position="145"/>
    </location>
</feature>
<evidence type="ECO:0000313" key="3">
    <source>
        <dbReference type="EMBL" id="MED6147764.1"/>
    </source>
</evidence>
<feature type="compositionally biased region" description="Basic and acidic residues" evidence="1">
    <location>
        <begin position="266"/>
        <end position="277"/>
    </location>
</feature>
<keyword evidence="4" id="KW-1185">Reference proteome</keyword>
<dbReference type="PANTHER" id="PTHR36408:SF1">
    <property type="entry name" value="TRANSMEMBRANE PROTEIN"/>
    <property type="match status" value="1"/>
</dbReference>
<sequence>MILTRHHPHHLFADSPLNSSLRNCTLIPNPSTRFRITCLNSFAIHRFVSVSVSTRTSGPFRIRAQESDGAVSKRVLGDFDLDSVLSVLELACLVSSAVTWVGFAVIAGSAKQGFLVAIGESRVRVVVAVCGVVMMVGGIVIGAWIRRRQWNRVCGGTGKVNFVERIEKLEEELRNSATVIRVLSRHIEKLGTRFRVTRQNLKDPIAEAATLAQTNSEATRALAVQSDVLEKELREIQNVLLAMQEQQRKQLDLILAIGKTTKLWETKRETSEEHDSTLETPNLAEGEVKQEEVHQI</sequence>
<dbReference type="Proteomes" id="UP001341840">
    <property type="component" value="Unassembled WGS sequence"/>
</dbReference>
<accession>A0ABU6TGY9</accession>
<comment type="caution">
    <text evidence="3">The sequence shown here is derived from an EMBL/GenBank/DDBJ whole genome shotgun (WGS) entry which is preliminary data.</text>
</comment>
<feature type="region of interest" description="Disordered" evidence="1">
    <location>
        <begin position="266"/>
        <end position="296"/>
    </location>
</feature>
<proteinExistence type="predicted"/>
<feature type="compositionally biased region" description="Basic and acidic residues" evidence="1">
    <location>
        <begin position="286"/>
        <end position="296"/>
    </location>
</feature>
<keyword evidence="2" id="KW-0472">Membrane</keyword>
<feature type="transmembrane region" description="Helical" evidence="2">
    <location>
        <begin position="83"/>
        <end position="106"/>
    </location>
</feature>
<evidence type="ECO:0008006" key="5">
    <source>
        <dbReference type="Google" id="ProtNLM"/>
    </source>
</evidence>
<organism evidence="3 4">
    <name type="scientific">Stylosanthes scabra</name>
    <dbReference type="NCBI Taxonomy" id="79078"/>
    <lineage>
        <taxon>Eukaryota</taxon>
        <taxon>Viridiplantae</taxon>
        <taxon>Streptophyta</taxon>
        <taxon>Embryophyta</taxon>
        <taxon>Tracheophyta</taxon>
        <taxon>Spermatophyta</taxon>
        <taxon>Magnoliopsida</taxon>
        <taxon>eudicotyledons</taxon>
        <taxon>Gunneridae</taxon>
        <taxon>Pentapetalae</taxon>
        <taxon>rosids</taxon>
        <taxon>fabids</taxon>
        <taxon>Fabales</taxon>
        <taxon>Fabaceae</taxon>
        <taxon>Papilionoideae</taxon>
        <taxon>50 kb inversion clade</taxon>
        <taxon>dalbergioids sensu lato</taxon>
        <taxon>Dalbergieae</taxon>
        <taxon>Pterocarpus clade</taxon>
        <taxon>Stylosanthes</taxon>
    </lineage>
</organism>
<evidence type="ECO:0000256" key="2">
    <source>
        <dbReference type="SAM" id="Phobius"/>
    </source>
</evidence>